<dbReference type="EMBL" id="JALJXV010000009">
    <property type="protein sequence ID" value="MCP1676525.1"/>
    <property type="molecule type" value="Genomic_DNA"/>
</dbReference>
<evidence type="ECO:0000313" key="2">
    <source>
        <dbReference type="Proteomes" id="UP001205843"/>
    </source>
</evidence>
<reference evidence="1" key="1">
    <citation type="submission" date="2022-03" db="EMBL/GenBank/DDBJ databases">
        <title>Genomic Encyclopedia of Type Strains, Phase III (KMG-III): the genomes of soil and plant-associated and newly described type strains.</title>
        <authorList>
            <person name="Whitman W."/>
        </authorList>
    </citation>
    <scope>NUCLEOTIDE SEQUENCE</scope>
    <source>
        <strain evidence="1">ANL 6-2</strain>
    </source>
</reference>
<evidence type="ECO:0000313" key="1">
    <source>
        <dbReference type="EMBL" id="MCP1676525.1"/>
    </source>
</evidence>
<protein>
    <submittedName>
        <fullName evidence="1">Uncharacterized protein</fullName>
    </submittedName>
</protein>
<accession>A0AAE3G603</accession>
<name>A0AAE3G603_9GAMM</name>
<sequence length="158" mass="18238">MYDWEGQDPEDLDELLRNRNPLRNRMILFTASPWPEAARIRMACFAEATELAQFLARMEPWRHELPPTDVLELRDKLRAALVPASVTGLTDALRDACNCATAPRMGVVWWGSLDKLKQSEEAWPLQLRKAFHGDDRGEPIDNRGTRDFLAQLNEQYCR</sequence>
<dbReference type="AlphaFoldDB" id="A0AAE3G603"/>
<gene>
    <name evidence="1" type="ORF">J2T57_003686</name>
</gene>
<proteinExistence type="predicted"/>
<comment type="caution">
    <text evidence="1">The sequence shown here is derived from an EMBL/GenBank/DDBJ whole genome shotgun (WGS) entry which is preliminary data.</text>
</comment>
<dbReference type="RefSeq" id="WP_253482928.1">
    <property type="nucleotide sequence ID" value="NZ_JALJXV010000009.1"/>
</dbReference>
<keyword evidence="2" id="KW-1185">Reference proteome</keyword>
<organism evidence="1 2">
    <name type="scientific">Natronocella acetinitrilica</name>
    <dbReference type="NCBI Taxonomy" id="414046"/>
    <lineage>
        <taxon>Bacteria</taxon>
        <taxon>Pseudomonadati</taxon>
        <taxon>Pseudomonadota</taxon>
        <taxon>Gammaproteobacteria</taxon>
        <taxon>Chromatiales</taxon>
        <taxon>Ectothiorhodospiraceae</taxon>
        <taxon>Natronocella</taxon>
    </lineage>
</organism>
<dbReference type="Proteomes" id="UP001205843">
    <property type="component" value="Unassembled WGS sequence"/>
</dbReference>